<name>A0A9Q0HE88_9MAGN</name>
<evidence type="ECO:0000313" key="2">
    <source>
        <dbReference type="EMBL" id="KAJ4964807.1"/>
    </source>
</evidence>
<evidence type="ECO:0000256" key="1">
    <source>
        <dbReference type="SAM" id="MobiDB-lite"/>
    </source>
</evidence>
<gene>
    <name evidence="2" type="ORF">NE237_016656</name>
</gene>
<feature type="compositionally biased region" description="Polar residues" evidence="1">
    <location>
        <begin position="180"/>
        <end position="200"/>
    </location>
</feature>
<feature type="compositionally biased region" description="Low complexity" evidence="1">
    <location>
        <begin position="165"/>
        <end position="177"/>
    </location>
</feature>
<accession>A0A9Q0HE88</accession>
<feature type="region of interest" description="Disordered" evidence="1">
    <location>
        <begin position="1"/>
        <end position="100"/>
    </location>
</feature>
<feature type="compositionally biased region" description="Basic and acidic residues" evidence="1">
    <location>
        <begin position="10"/>
        <end position="25"/>
    </location>
</feature>
<evidence type="ECO:0000313" key="3">
    <source>
        <dbReference type="Proteomes" id="UP001141806"/>
    </source>
</evidence>
<protein>
    <submittedName>
        <fullName evidence="2">Uncharacterized protein</fullName>
    </submittedName>
</protein>
<feature type="compositionally biased region" description="Polar residues" evidence="1">
    <location>
        <begin position="87"/>
        <end position="100"/>
    </location>
</feature>
<feature type="region of interest" description="Disordered" evidence="1">
    <location>
        <begin position="124"/>
        <end position="200"/>
    </location>
</feature>
<keyword evidence="3" id="KW-1185">Reference proteome</keyword>
<dbReference type="EMBL" id="JAMYWD010000007">
    <property type="protein sequence ID" value="KAJ4964807.1"/>
    <property type="molecule type" value="Genomic_DNA"/>
</dbReference>
<proteinExistence type="predicted"/>
<feature type="compositionally biased region" description="Low complexity" evidence="1">
    <location>
        <begin position="74"/>
        <end position="85"/>
    </location>
</feature>
<reference evidence="2" key="1">
    <citation type="journal article" date="2023" name="Plant J.">
        <title>The genome of the king protea, Protea cynaroides.</title>
        <authorList>
            <person name="Chang J."/>
            <person name="Duong T.A."/>
            <person name="Schoeman C."/>
            <person name="Ma X."/>
            <person name="Roodt D."/>
            <person name="Barker N."/>
            <person name="Li Z."/>
            <person name="Van de Peer Y."/>
            <person name="Mizrachi E."/>
        </authorList>
    </citation>
    <scope>NUCLEOTIDE SEQUENCE</scope>
    <source>
        <tissue evidence="2">Young leaves</tissue>
    </source>
</reference>
<comment type="caution">
    <text evidence="2">The sequence shown here is derived from an EMBL/GenBank/DDBJ whole genome shotgun (WGS) entry which is preliminary data.</text>
</comment>
<dbReference type="AlphaFoldDB" id="A0A9Q0HE88"/>
<organism evidence="2 3">
    <name type="scientific">Protea cynaroides</name>
    <dbReference type="NCBI Taxonomy" id="273540"/>
    <lineage>
        <taxon>Eukaryota</taxon>
        <taxon>Viridiplantae</taxon>
        <taxon>Streptophyta</taxon>
        <taxon>Embryophyta</taxon>
        <taxon>Tracheophyta</taxon>
        <taxon>Spermatophyta</taxon>
        <taxon>Magnoliopsida</taxon>
        <taxon>Proteales</taxon>
        <taxon>Proteaceae</taxon>
        <taxon>Protea</taxon>
    </lineage>
</organism>
<feature type="compositionally biased region" description="Basic and acidic residues" evidence="1">
    <location>
        <begin position="44"/>
        <end position="58"/>
    </location>
</feature>
<dbReference type="Proteomes" id="UP001141806">
    <property type="component" value="Unassembled WGS sequence"/>
</dbReference>
<sequence length="286" mass="31155">MTPSIVENVKNFERKIDGDGDKNPELAEQFAQATASYSENGGDVTHERDGKHSMKEQEWTSFRVKKKRSNGHVSSSDKSSSDLSKFQIPSQKATFHSNDRISNLKTYSEPVFCSPSYFGSLADEADQTAPPAPVVPSSPHASPALTTFSDLSGLKDLPSSAGHTPYPSQPSSSSIPSLGKCNSNPASFPTNHSLQSPVSNLENHSGIRSFVGPIARPTSKSFSLKSGLDPMRKSVTNGSFITRLKSASYAFDAQAPLILRDNRIRDSRKQHNIEQENRLIELMGTL</sequence>